<feature type="domain" description="4Fe-4S ferredoxin-type" evidence="1">
    <location>
        <begin position="9"/>
        <end position="68"/>
    </location>
</feature>
<dbReference type="PANTHER" id="PTHR42783:SF3">
    <property type="entry name" value="GLUTAMATE SYNTHASE [NADPH] SMALL CHAIN-RELATED"/>
    <property type="match status" value="1"/>
</dbReference>
<comment type="caution">
    <text evidence="2">The sequence shown here is derived from an EMBL/GenBank/DDBJ whole genome shotgun (WGS) entry which is preliminary data.</text>
</comment>
<evidence type="ECO:0000313" key="2">
    <source>
        <dbReference type="EMBL" id="GAG40699.1"/>
    </source>
</evidence>
<feature type="non-terminal residue" evidence="2">
    <location>
        <position position="1"/>
    </location>
</feature>
<dbReference type="SUPFAM" id="SSF54862">
    <property type="entry name" value="4Fe-4S ferredoxins"/>
    <property type="match status" value="1"/>
</dbReference>
<gene>
    <name evidence="2" type="ORF">S01H1_64139</name>
</gene>
<proteinExistence type="predicted"/>
<name>X0XBY3_9ZZZZ</name>
<evidence type="ECO:0000259" key="1">
    <source>
        <dbReference type="Pfam" id="PF13247"/>
    </source>
</evidence>
<accession>X0XBY3</accession>
<dbReference type="Gene3D" id="3.30.70.20">
    <property type="match status" value="2"/>
</dbReference>
<dbReference type="AlphaFoldDB" id="X0XBY3"/>
<protein>
    <recommendedName>
        <fullName evidence="1">4Fe-4S ferredoxin-type domain-containing protein</fullName>
    </recommendedName>
</protein>
<dbReference type="Pfam" id="PF13247">
    <property type="entry name" value="Fer4_11"/>
    <property type="match status" value="1"/>
</dbReference>
<dbReference type="EMBL" id="BARS01042260">
    <property type="protein sequence ID" value="GAG40699.1"/>
    <property type="molecule type" value="Genomic_DNA"/>
</dbReference>
<dbReference type="PANTHER" id="PTHR42783">
    <property type="entry name" value="GLUTAMATE SYNTHASE [NADPH] SMALL CHAIN"/>
    <property type="match status" value="1"/>
</dbReference>
<sequence>SGADDELDVVHQPMMCQHCDNAPCETVCPVLATIHGEEGLNEQAYNRCVGTRYCANNCPYKVRRFNWFKYHHDDPLQNLVLNPGVTVRSRGVMEKCSMCVQRIEEGKIDSKRRGEPLADGSIQTACQQSCPAQAIVFGDMNDPESRVHAAAQDPRHFRVLEEFNFRPSVGYMRVIRNREVASSDVGGHEGGGNEGGDHV</sequence>
<dbReference type="InterPro" id="IPR017896">
    <property type="entry name" value="4Fe4S_Fe-S-bd"/>
</dbReference>
<reference evidence="2" key="1">
    <citation type="journal article" date="2014" name="Front. Microbiol.">
        <title>High frequency of phylogenetically diverse reductive dehalogenase-homologous genes in deep subseafloor sedimentary metagenomes.</title>
        <authorList>
            <person name="Kawai M."/>
            <person name="Futagami T."/>
            <person name="Toyoda A."/>
            <person name="Takaki Y."/>
            <person name="Nishi S."/>
            <person name="Hori S."/>
            <person name="Arai W."/>
            <person name="Tsubouchi T."/>
            <person name="Morono Y."/>
            <person name="Uchiyama I."/>
            <person name="Ito T."/>
            <person name="Fujiyama A."/>
            <person name="Inagaki F."/>
            <person name="Takami H."/>
        </authorList>
    </citation>
    <scope>NUCLEOTIDE SEQUENCE</scope>
    <source>
        <strain evidence="2">Expedition CK06-06</strain>
    </source>
</reference>
<dbReference type="CDD" id="cd10551">
    <property type="entry name" value="PsrB"/>
    <property type="match status" value="1"/>
</dbReference>
<organism evidence="2">
    <name type="scientific">marine sediment metagenome</name>
    <dbReference type="NCBI Taxonomy" id="412755"/>
    <lineage>
        <taxon>unclassified sequences</taxon>
        <taxon>metagenomes</taxon>
        <taxon>ecological metagenomes</taxon>
    </lineage>
</organism>